<dbReference type="EMBL" id="FNRI01000003">
    <property type="protein sequence ID" value="SEA38609.1"/>
    <property type="molecule type" value="Genomic_DNA"/>
</dbReference>
<dbReference type="InterPro" id="IPR012944">
    <property type="entry name" value="SusD_RagB_dom"/>
</dbReference>
<dbReference type="RefSeq" id="WP_010261419.1">
    <property type="nucleotide sequence ID" value="NZ_CAEG01000010.1"/>
</dbReference>
<comment type="similarity">
    <text evidence="2">Belongs to the SusD family.</text>
</comment>
<dbReference type="CDD" id="cd08977">
    <property type="entry name" value="SusD"/>
    <property type="match status" value="1"/>
</dbReference>
<name>A0A1H4ARW4_9BACT</name>
<keyword evidence="5" id="KW-0998">Cell outer membrane</keyword>
<dbReference type="PROSITE" id="PS51257">
    <property type="entry name" value="PROKAR_LIPOPROTEIN"/>
    <property type="match status" value="1"/>
</dbReference>
<organism evidence="8 9">
    <name type="scientific">Alistipes timonensis JC136</name>
    <dbReference type="NCBI Taxonomy" id="1033731"/>
    <lineage>
        <taxon>Bacteria</taxon>
        <taxon>Pseudomonadati</taxon>
        <taxon>Bacteroidota</taxon>
        <taxon>Bacteroidia</taxon>
        <taxon>Bacteroidales</taxon>
        <taxon>Rikenellaceae</taxon>
        <taxon>Alistipes</taxon>
    </lineage>
</organism>
<evidence type="ECO:0000313" key="8">
    <source>
        <dbReference type="EMBL" id="SEA38609.1"/>
    </source>
</evidence>
<evidence type="ECO:0000256" key="4">
    <source>
        <dbReference type="ARBA" id="ARBA00023136"/>
    </source>
</evidence>
<dbReference type="STRING" id="1033731.SAMN05444145_103103"/>
<keyword evidence="4" id="KW-0472">Membrane</keyword>
<dbReference type="Proteomes" id="UP000183253">
    <property type="component" value="Unassembled WGS sequence"/>
</dbReference>
<dbReference type="InterPro" id="IPR011990">
    <property type="entry name" value="TPR-like_helical_dom_sf"/>
</dbReference>
<evidence type="ECO:0000313" key="9">
    <source>
        <dbReference type="Proteomes" id="UP000183253"/>
    </source>
</evidence>
<gene>
    <name evidence="8" type="ORF">SAMN05444145_103103</name>
</gene>
<keyword evidence="3" id="KW-0732">Signal</keyword>
<evidence type="ECO:0000259" key="7">
    <source>
        <dbReference type="Pfam" id="PF14322"/>
    </source>
</evidence>
<dbReference type="SUPFAM" id="SSF48452">
    <property type="entry name" value="TPR-like"/>
    <property type="match status" value="1"/>
</dbReference>
<evidence type="ECO:0000256" key="3">
    <source>
        <dbReference type="ARBA" id="ARBA00022729"/>
    </source>
</evidence>
<keyword evidence="9" id="KW-1185">Reference proteome</keyword>
<dbReference type="Pfam" id="PF07980">
    <property type="entry name" value="SusD_RagB"/>
    <property type="match status" value="1"/>
</dbReference>
<dbReference type="Pfam" id="PF14322">
    <property type="entry name" value="SusD-like_3"/>
    <property type="match status" value="1"/>
</dbReference>
<evidence type="ECO:0000256" key="5">
    <source>
        <dbReference type="ARBA" id="ARBA00023237"/>
    </source>
</evidence>
<protein>
    <submittedName>
        <fullName evidence="8">Starch-binding associating with outer membrane</fullName>
    </submittedName>
</protein>
<evidence type="ECO:0000256" key="2">
    <source>
        <dbReference type="ARBA" id="ARBA00006275"/>
    </source>
</evidence>
<evidence type="ECO:0000256" key="1">
    <source>
        <dbReference type="ARBA" id="ARBA00004442"/>
    </source>
</evidence>
<dbReference type="AlphaFoldDB" id="A0A1H4ARW4"/>
<accession>A0A1H4ARW4</accession>
<evidence type="ECO:0000259" key="6">
    <source>
        <dbReference type="Pfam" id="PF07980"/>
    </source>
</evidence>
<feature type="domain" description="SusD-like N-terminal" evidence="7">
    <location>
        <begin position="71"/>
        <end position="233"/>
    </location>
</feature>
<proteinExistence type="inferred from homology"/>
<feature type="domain" description="RagB/SusD" evidence="6">
    <location>
        <begin position="280"/>
        <end position="513"/>
    </location>
</feature>
<sequence length="513" mass="58053">MKNRFIHTIFGLSLGLASCSGFLDEVPLSNVTDKNYYTTESDAEGAVNAIYETVGIGSVSQWQGTGNANTPYGGVFYNDFWLSQDLFSDNALHDNWLYANFDNFSLPETDGKVKTLWYAFYRAINTANIAIDRIPAIDMDPDKRDHLVGEARFWRGLLYAEMVKMWGDMPLRLKPSESVDELFGVERTDQVAVLGTVIEDLQFAIDNLMDNYRSGYGRADVLMANAVMAKAYLIKATRTHDAADYQAAADYAYEVIKTGKYDLFPDFADNFVISKKHGIESVVSINYGGDDLWKSQFNVSLLPAEIRQNSPGGNEGPSNANSWIVPTENLYKSFAEGDTRRDATIMKDFTYSDGSTLVFAESAKYPYYFCKFWDREAEPNGQNSDQNYPYMRYSELLLIYAEALNEVHDGPTTEAYDAINKVRDRAFQDNGSGDHDLKNLDYAGFRKAVLDERRWELALEGSRWFDLVRLSTDFAGEVKRAKPAAYVAGKHKLFPIPQYERLLNKKITQNDGY</sequence>
<comment type="subcellular location">
    <subcellularLocation>
        <location evidence="1">Cell outer membrane</location>
    </subcellularLocation>
</comment>
<dbReference type="Gene3D" id="1.25.40.390">
    <property type="match status" value="1"/>
</dbReference>
<reference evidence="8 9" key="1">
    <citation type="submission" date="2016-10" db="EMBL/GenBank/DDBJ databases">
        <authorList>
            <person name="de Groot N.N."/>
        </authorList>
    </citation>
    <scope>NUCLEOTIDE SEQUENCE [LARGE SCALE GENOMIC DNA]</scope>
    <source>
        <strain evidence="8 9">DSM 25383</strain>
    </source>
</reference>
<dbReference type="GO" id="GO:0009279">
    <property type="term" value="C:cell outer membrane"/>
    <property type="evidence" value="ECO:0007669"/>
    <property type="project" value="UniProtKB-SubCell"/>
</dbReference>
<dbReference type="InterPro" id="IPR033985">
    <property type="entry name" value="SusD-like_N"/>
</dbReference>